<evidence type="ECO:0000313" key="2">
    <source>
        <dbReference type="EMBL" id="VXB90336.1"/>
    </source>
</evidence>
<dbReference type="AlphaFoldDB" id="A0A653US80"/>
<dbReference type="AntiFam" id="ANF00013">
    <property type="entry name" value="tRNA translation"/>
</dbReference>
<dbReference type="AntiFam" id="ANF00010">
    <property type="entry name" value="tRNA translation"/>
</dbReference>
<feature type="region of interest" description="Disordered" evidence="1">
    <location>
        <begin position="36"/>
        <end position="59"/>
    </location>
</feature>
<protein>
    <submittedName>
        <fullName evidence="2">Uncharacterized protein</fullName>
    </submittedName>
</protein>
<proteinExistence type="predicted"/>
<sequence>MVEHLVWDQGVAGSNPVFPILVWGLSSAGRAPALHAGGQRFDPARLHQKSSLKTERNKQRKRQFLFLDARQTNFIGEFDPGSG</sequence>
<organism evidence="2 3">
    <name type="scientific">Bacillus mycoides</name>
    <dbReference type="NCBI Taxonomy" id="1405"/>
    <lineage>
        <taxon>Bacteria</taxon>
        <taxon>Bacillati</taxon>
        <taxon>Bacillota</taxon>
        <taxon>Bacilli</taxon>
        <taxon>Bacillales</taxon>
        <taxon>Bacillaceae</taxon>
        <taxon>Bacillus</taxon>
        <taxon>Bacillus cereus group</taxon>
    </lineage>
</organism>
<reference evidence="2 3" key="1">
    <citation type="submission" date="2019-10" db="EMBL/GenBank/DDBJ databases">
        <authorList>
            <person name="Karimi E."/>
        </authorList>
    </citation>
    <scope>NUCLEOTIDE SEQUENCE [LARGE SCALE GENOMIC DNA]</scope>
    <source>
        <strain evidence="2">Bacillus sp. 71</strain>
    </source>
</reference>
<accession>A0A653US80</accession>
<name>A0A653US80_BACMY</name>
<dbReference type="Proteomes" id="UP000437562">
    <property type="component" value="Unassembled WGS sequence"/>
</dbReference>
<evidence type="ECO:0000256" key="1">
    <source>
        <dbReference type="SAM" id="MobiDB-lite"/>
    </source>
</evidence>
<gene>
    <name evidence="2" type="ORF">BACI71_140002</name>
</gene>
<dbReference type="EMBL" id="CABWMC010000006">
    <property type="protein sequence ID" value="VXB90336.1"/>
    <property type="molecule type" value="Genomic_DNA"/>
</dbReference>
<evidence type="ECO:0000313" key="3">
    <source>
        <dbReference type="Proteomes" id="UP000437562"/>
    </source>
</evidence>